<dbReference type="KEGG" id="pph:Ppha_2571"/>
<accession>B4SFF4</accession>
<evidence type="ECO:0000313" key="3">
    <source>
        <dbReference type="Proteomes" id="UP000002724"/>
    </source>
</evidence>
<evidence type="ECO:0000313" key="2">
    <source>
        <dbReference type="EMBL" id="ACF44733.1"/>
    </source>
</evidence>
<feature type="region of interest" description="Disordered" evidence="1">
    <location>
        <begin position="328"/>
        <end position="508"/>
    </location>
</feature>
<dbReference type="RefSeq" id="WP_012509206.1">
    <property type="nucleotide sequence ID" value="NC_011060.1"/>
</dbReference>
<dbReference type="STRING" id="324925.Ppha_2571"/>
<dbReference type="AlphaFoldDB" id="B4SFF4"/>
<gene>
    <name evidence="2" type="ordered locus">Ppha_2571</name>
</gene>
<protein>
    <submittedName>
        <fullName evidence="2">Uncharacterized protein</fullName>
    </submittedName>
</protein>
<keyword evidence="3" id="KW-1185">Reference proteome</keyword>
<reference evidence="2 3" key="1">
    <citation type="submission" date="2008-06" db="EMBL/GenBank/DDBJ databases">
        <title>Complete sequence of Pelodictyon phaeoclathratiforme BU-1.</title>
        <authorList>
            <consortium name="US DOE Joint Genome Institute"/>
            <person name="Lucas S."/>
            <person name="Copeland A."/>
            <person name="Lapidus A."/>
            <person name="Glavina del Rio T."/>
            <person name="Dalin E."/>
            <person name="Tice H."/>
            <person name="Bruce D."/>
            <person name="Goodwin L."/>
            <person name="Pitluck S."/>
            <person name="Schmutz J."/>
            <person name="Larimer F."/>
            <person name="Land M."/>
            <person name="Hauser L."/>
            <person name="Kyrpides N."/>
            <person name="Mikhailova N."/>
            <person name="Liu Z."/>
            <person name="Li T."/>
            <person name="Zhao F."/>
            <person name="Overmann J."/>
            <person name="Bryant D.A."/>
            <person name="Richardson P."/>
        </authorList>
    </citation>
    <scope>NUCLEOTIDE SEQUENCE [LARGE SCALE GENOMIC DNA]</scope>
    <source>
        <strain evidence="3">DSM 5477 / BU-1</strain>
    </source>
</reference>
<dbReference type="EMBL" id="CP001110">
    <property type="protein sequence ID" value="ACF44733.1"/>
    <property type="molecule type" value="Genomic_DNA"/>
</dbReference>
<dbReference type="eggNOG" id="ENOG502ZBQG">
    <property type="taxonomic scope" value="Bacteria"/>
</dbReference>
<sequence>MANISLYISAQTEQSDVTEFFQKGLMHAGENPIAFFEGVFYESHQERVGNIAFQDYLIYSDKAVYFWARGSNKDYLDRFNLGSVSVNSRNKDHDFATLNFKVRREEKEPVYVIFDMVELREAELITRLHTVVESIIEERFGLDYRKILPDDVSLHILQDVRGICVPQVISLRLNAPDPSRQESHIGYGQDLLEQYKASIGYHPDESGQKQGRGVPGGSQAGGAAPEGFSPAEMFKGIENILPTDPASLKRIAGSIKEMIGDAPFKIRDQVKNDLQHVPGMLTALNELLISIADNPQAERFVINIVKTAVKNDGVIGSVGKLLRLSSSFGDSSKKRTQRPTSKAPQGGMHDASPHQRRDSGDDEEPAFKKRSIHITSDDRATSNDDCFSSEPFSAESGKRVSAASGVGAGSAGDHEGDAAPKRKSITIKSLDEDVPPLVKNMMSMDDSPGTAGGVSKTRIRIKSDSDNAQPSERLTPVSHSDDDTQGKKESGNGHHTGHDADNEGATHR</sequence>
<evidence type="ECO:0000256" key="1">
    <source>
        <dbReference type="SAM" id="MobiDB-lite"/>
    </source>
</evidence>
<dbReference type="OrthoDB" id="593564at2"/>
<organism evidence="2 3">
    <name type="scientific">Pelodictyon phaeoclathratiforme (strain DSM 5477 / BU-1)</name>
    <dbReference type="NCBI Taxonomy" id="324925"/>
    <lineage>
        <taxon>Bacteria</taxon>
        <taxon>Pseudomonadati</taxon>
        <taxon>Chlorobiota</taxon>
        <taxon>Chlorobiia</taxon>
        <taxon>Chlorobiales</taxon>
        <taxon>Chlorobiaceae</taxon>
        <taxon>Chlorobium/Pelodictyon group</taxon>
        <taxon>Pelodictyon</taxon>
    </lineage>
</organism>
<proteinExistence type="predicted"/>
<name>B4SFF4_PELPB</name>
<feature type="compositionally biased region" description="Basic and acidic residues" evidence="1">
    <location>
        <begin position="479"/>
        <end position="508"/>
    </location>
</feature>
<dbReference type="Proteomes" id="UP000002724">
    <property type="component" value="Chromosome"/>
</dbReference>
<dbReference type="HOGENOM" id="CLU_025856_0_0_10"/>
<feature type="region of interest" description="Disordered" evidence="1">
    <location>
        <begin position="202"/>
        <end position="225"/>
    </location>
</feature>